<dbReference type="EMBL" id="JAHUTJ010074082">
    <property type="protein sequence ID" value="MED6292969.1"/>
    <property type="molecule type" value="Genomic_DNA"/>
</dbReference>
<evidence type="ECO:0000313" key="2">
    <source>
        <dbReference type="Proteomes" id="UP001352852"/>
    </source>
</evidence>
<evidence type="ECO:0000313" key="1">
    <source>
        <dbReference type="EMBL" id="MED6292969.1"/>
    </source>
</evidence>
<dbReference type="Proteomes" id="UP001352852">
    <property type="component" value="Unassembled WGS sequence"/>
</dbReference>
<name>A0ABU7F0Y1_9TELE</name>
<accession>A0ABU7F0Y1</accession>
<keyword evidence="2" id="KW-1185">Reference proteome</keyword>
<organism evidence="1 2">
    <name type="scientific">Characodon lateralis</name>
    <dbReference type="NCBI Taxonomy" id="208331"/>
    <lineage>
        <taxon>Eukaryota</taxon>
        <taxon>Metazoa</taxon>
        <taxon>Chordata</taxon>
        <taxon>Craniata</taxon>
        <taxon>Vertebrata</taxon>
        <taxon>Euteleostomi</taxon>
        <taxon>Actinopterygii</taxon>
        <taxon>Neopterygii</taxon>
        <taxon>Teleostei</taxon>
        <taxon>Neoteleostei</taxon>
        <taxon>Acanthomorphata</taxon>
        <taxon>Ovalentaria</taxon>
        <taxon>Atherinomorphae</taxon>
        <taxon>Cyprinodontiformes</taxon>
        <taxon>Goodeidae</taxon>
        <taxon>Characodon</taxon>
    </lineage>
</organism>
<proteinExistence type="predicted"/>
<protein>
    <submittedName>
        <fullName evidence="1">Uncharacterized protein</fullName>
    </submittedName>
</protein>
<reference evidence="1 2" key="1">
    <citation type="submission" date="2021-06" db="EMBL/GenBank/DDBJ databases">
        <authorList>
            <person name="Palmer J.M."/>
        </authorList>
    </citation>
    <scope>NUCLEOTIDE SEQUENCE [LARGE SCALE GENOMIC DNA]</scope>
    <source>
        <strain evidence="1 2">CL_MEX2019</strain>
        <tissue evidence="1">Muscle</tissue>
    </source>
</reference>
<gene>
    <name evidence="1" type="ORF">CHARACLAT_006057</name>
</gene>
<comment type="caution">
    <text evidence="1">The sequence shown here is derived from an EMBL/GenBank/DDBJ whole genome shotgun (WGS) entry which is preliminary data.</text>
</comment>
<sequence>MASPLPSMWQHLREKGMEICAQPQRTHSDKQILYAGLSPSTSLFSFGLCLFSATPPSFTPPHVSLSCDPKCWKNKDVASLRALKPTNVSGSGIPPSFTIFFEALLCV</sequence>